<dbReference type="InterPro" id="IPR055348">
    <property type="entry name" value="DctQ"/>
</dbReference>
<evidence type="ECO:0000313" key="11">
    <source>
        <dbReference type="EMBL" id="KLN61218.1"/>
    </source>
</evidence>
<dbReference type="AlphaFoldDB" id="A0A0H2MFS9"/>
<comment type="subunit">
    <text evidence="9">The complex comprises the extracytoplasmic solute receptor protein and the two transmembrane proteins.</text>
</comment>
<evidence type="ECO:0000256" key="6">
    <source>
        <dbReference type="ARBA" id="ARBA00022989"/>
    </source>
</evidence>
<keyword evidence="12" id="KW-1185">Reference proteome</keyword>
<dbReference type="PANTHER" id="PTHR35011">
    <property type="entry name" value="2,3-DIKETO-L-GULONATE TRAP TRANSPORTER SMALL PERMEASE PROTEIN YIAM"/>
    <property type="match status" value="1"/>
</dbReference>
<dbReference type="PANTHER" id="PTHR35011:SF4">
    <property type="entry name" value="SLL1102 PROTEIN"/>
    <property type="match status" value="1"/>
</dbReference>
<proteinExistence type="inferred from homology"/>
<evidence type="ECO:0000313" key="12">
    <source>
        <dbReference type="Proteomes" id="UP000035444"/>
    </source>
</evidence>
<keyword evidence="2 9" id="KW-0813">Transport</keyword>
<dbReference type="Pfam" id="PF04290">
    <property type="entry name" value="DctQ"/>
    <property type="match status" value="1"/>
</dbReference>
<dbReference type="OrthoDB" id="9794346at2"/>
<evidence type="ECO:0000256" key="7">
    <source>
        <dbReference type="ARBA" id="ARBA00023136"/>
    </source>
</evidence>
<dbReference type="Proteomes" id="UP000035444">
    <property type="component" value="Unassembled WGS sequence"/>
</dbReference>
<dbReference type="EMBL" id="LAQL01000005">
    <property type="protein sequence ID" value="KLN61218.1"/>
    <property type="molecule type" value="Genomic_DNA"/>
</dbReference>
<dbReference type="GO" id="GO:0022857">
    <property type="term" value="F:transmembrane transporter activity"/>
    <property type="evidence" value="ECO:0007669"/>
    <property type="project" value="UniProtKB-UniRule"/>
</dbReference>
<feature type="transmembrane region" description="Helical" evidence="9">
    <location>
        <begin position="51"/>
        <end position="71"/>
    </location>
</feature>
<feature type="domain" description="Tripartite ATP-independent periplasmic transporters DctQ component" evidence="10">
    <location>
        <begin position="30"/>
        <end position="161"/>
    </location>
</feature>
<keyword evidence="5 9" id="KW-0812">Transmembrane</keyword>
<comment type="caution">
    <text evidence="11">The sequence shown here is derived from an EMBL/GenBank/DDBJ whole genome shotgun (WGS) entry which is preliminary data.</text>
</comment>
<keyword evidence="4 9" id="KW-0997">Cell inner membrane</keyword>
<reference evidence="11 12" key="1">
    <citation type="submission" date="2015-03" db="EMBL/GenBank/DDBJ databases">
        <title>Genome Sequence of Kiloniella spongiae MEBiC09566, isolated from a marine sponge.</title>
        <authorList>
            <person name="Shao Z."/>
            <person name="Wang L."/>
            <person name="Li X."/>
        </authorList>
    </citation>
    <scope>NUCLEOTIDE SEQUENCE [LARGE SCALE GENOMIC DNA]</scope>
    <source>
        <strain evidence="11 12">MEBiC09566</strain>
    </source>
</reference>
<comment type="similarity">
    <text evidence="8 9">Belongs to the TRAP transporter small permease family.</text>
</comment>
<evidence type="ECO:0000256" key="5">
    <source>
        <dbReference type="ARBA" id="ARBA00022692"/>
    </source>
</evidence>
<dbReference type="PATRIC" id="fig|1489064.4.peg.3007"/>
<evidence type="ECO:0000256" key="9">
    <source>
        <dbReference type="RuleBase" id="RU369079"/>
    </source>
</evidence>
<dbReference type="GO" id="GO:0005886">
    <property type="term" value="C:plasma membrane"/>
    <property type="evidence" value="ECO:0007669"/>
    <property type="project" value="UniProtKB-SubCell"/>
</dbReference>
<feature type="transmembrane region" description="Helical" evidence="9">
    <location>
        <begin position="134"/>
        <end position="158"/>
    </location>
</feature>
<evidence type="ECO:0000256" key="2">
    <source>
        <dbReference type="ARBA" id="ARBA00022448"/>
    </source>
</evidence>
<sequence>MPNIIKSYVKGVDTLNRFTGLVTMHLIFVMIGLLLYSSISRTLFDTPINSVVTISQFLMSAYYLLGGGFSMQEDAHVRMDLFYSSWSKKGKARADAFTSIFLVFYLVILLYGAVSSTMYTIEVGQKTRTLIQYPLAPIKILMTLGVFLMLLQATATFFKDLAKARGVTL</sequence>
<evidence type="ECO:0000256" key="1">
    <source>
        <dbReference type="ARBA" id="ARBA00004429"/>
    </source>
</evidence>
<dbReference type="InterPro" id="IPR007387">
    <property type="entry name" value="TRAP_DctQ"/>
</dbReference>
<keyword evidence="6 9" id="KW-1133">Transmembrane helix</keyword>
<evidence type="ECO:0000256" key="4">
    <source>
        <dbReference type="ARBA" id="ARBA00022519"/>
    </source>
</evidence>
<accession>A0A0H2MFS9</accession>
<organism evidence="11 12">
    <name type="scientific">Kiloniella spongiae</name>
    <dbReference type="NCBI Taxonomy" id="1489064"/>
    <lineage>
        <taxon>Bacteria</taxon>
        <taxon>Pseudomonadati</taxon>
        <taxon>Pseudomonadota</taxon>
        <taxon>Alphaproteobacteria</taxon>
        <taxon>Rhodospirillales</taxon>
        <taxon>Kiloniellaceae</taxon>
        <taxon>Kiloniella</taxon>
    </lineage>
</organism>
<feature type="transmembrane region" description="Helical" evidence="9">
    <location>
        <begin position="21"/>
        <end position="39"/>
    </location>
</feature>
<keyword evidence="7 9" id="KW-0472">Membrane</keyword>
<evidence type="ECO:0000256" key="3">
    <source>
        <dbReference type="ARBA" id="ARBA00022475"/>
    </source>
</evidence>
<feature type="transmembrane region" description="Helical" evidence="9">
    <location>
        <begin position="92"/>
        <end position="114"/>
    </location>
</feature>
<keyword evidence="3" id="KW-1003">Cell membrane</keyword>
<protein>
    <recommendedName>
        <fullName evidence="9">TRAP transporter small permease protein</fullName>
    </recommendedName>
</protein>
<dbReference type="STRING" id="1489064.WH96_08695"/>
<dbReference type="RefSeq" id="WP_047763767.1">
    <property type="nucleotide sequence ID" value="NZ_LAQL01000005.1"/>
</dbReference>
<comment type="function">
    <text evidence="9">Part of the tripartite ATP-independent periplasmic (TRAP) transport system.</text>
</comment>
<gene>
    <name evidence="11" type="ORF">WH96_08695</name>
</gene>
<evidence type="ECO:0000259" key="10">
    <source>
        <dbReference type="Pfam" id="PF04290"/>
    </source>
</evidence>
<comment type="subcellular location">
    <subcellularLocation>
        <location evidence="1 9">Cell inner membrane</location>
        <topology evidence="1 9">Multi-pass membrane protein</topology>
    </subcellularLocation>
</comment>
<evidence type="ECO:0000256" key="8">
    <source>
        <dbReference type="ARBA" id="ARBA00038436"/>
    </source>
</evidence>
<name>A0A0H2MFS9_9PROT</name>